<protein>
    <recommendedName>
        <fullName evidence="4">Growth inhibitor PemK</fullName>
    </recommendedName>
</protein>
<dbReference type="GO" id="GO:0003677">
    <property type="term" value="F:DNA binding"/>
    <property type="evidence" value="ECO:0007669"/>
    <property type="project" value="InterPro"/>
</dbReference>
<dbReference type="SUPFAM" id="SSF50118">
    <property type="entry name" value="Cell growth inhibitor/plasmid maintenance toxic component"/>
    <property type="match status" value="1"/>
</dbReference>
<organism evidence="2 3">
    <name type="scientific">Schaalia odontolytica</name>
    <dbReference type="NCBI Taxonomy" id="1660"/>
    <lineage>
        <taxon>Bacteria</taxon>
        <taxon>Bacillati</taxon>
        <taxon>Actinomycetota</taxon>
        <taxon>Actinomycetes</taxon>
        <taxon>Actinomycetales</taxon>
        <taxon>Actinomycetaceae</taxon>
        <taxon>Schaalia</taxon>
    </lineage>
</organism>
<gene>
    <name evidence="2" type="ORF">NCTC9935_00379</name>
</gene>
<dbReference type="EMBL" id="UAPR01000001">
    <property type="protein sequence ID" value="SPT54831.1"/>
    <property type="molecule type" value="Genomic_DNA"/>
</dbReference>
<sequence>MPLWIKQTDQPLPYAGPMNSFVRGLINFLISVISGTTEESQTNSSKPRQRESNSKPKSSTPKPRSSSTSGTHSGSHHHYEDPATSNRPKTSIHEASIADALAHASYTPIMDGDADPGEVVWTWVPYQEDASVGKDRPAVVIGAQDDGVYILQLTSKDHTRDAAQEAAAGRYWLDIGAGDWDSKGRPSEVRLDRALWVKATDVRREGAILPKKTWQLVVDALEEHYRTHGD</sequence>
<evidence type="ECO:0008006" key="4">
    <source>
        <dbReference type="Google" id="ProtNLM"/>
    </source>
</evidence>
<feature type="compositionally biased region" description="Low complexity" evidence="1">
    <location>
        <begin position="55"/>
        <end position="73"/>
    </location>
</feature>
<feature type="compositionally biased region" description="Polar residues" evidence="1">
    <location>
        <begin position="37"/>
        <end position="46"/>
    </location>
</feature>
<evidence type="ECO:0000313" key="2">
    <source>
        <dbReference type="EMBL" id="SPT54831.1"/>
    </source>
</evidence>
<dbReference type="AlphaFoldDB" id="A0A2X0VM26"/>
<dbReference type="Pfam" id="PF02452">
    <property type="entry name" value="PemK_toxin"/>
    <property type="match status" value="1"/>
</dbReference>
<name>A0A2X0VM26_9ACTO</name>
<keyword evidence="3" id="KW-1185">Reference proteome</keyword>
<evidence type="ECO:0000313" key="3">
    <source>
        <dbReference type="Proteomes" id="UP000250192"/>
    </source>
</evidence>
<reference evidence="2 3" key="1">
    <citation type="submission" date="2018-06" db="EMBL/GenBank/DDBJ databases">
        <authorList>
            <consortium name="Pathogen Informatics"/>
            <person name="Doyle S."/>
        </authorList>
    </citation>
    <scope>NUCLEOTIDE SEQUENCE [LARGE SCALE GENOMIC DNA]</scope>
    <source>
        <strain evidence="2 3">NCTC9935</strain>
    </source>
</reference>
<dbReference type="STRING" id="1660.APY09_06460"/>
<evidence type="ECO:0000256" key="1">
    <source>
        <dbReference type="SAM" id="MobiDB-lite"/>
    </source>
</evidence>
<feature type="region of interest" description="Disordered" evidence="1">
    <location>
        <begin position="37"/>
        <end position="89"/>
    </location>
</feature>
<dbReference type="Proteomes" id="UP000250192">
    <property type="component" value="Unassembled WGS sequence"/>
</dbReference>
<dbReference type="InterPro" id="IPR003477">
    <property type="entry name" value="PemK-like"/>
</dbReference>
<proteinExistence type="predicted"/>
<accession>A0A2X0VM26</accession>